<evidence type="ECO:0000256" key="2">
    <source>
        <dbReference type="ARBA" id="ARBA00023277"/>
    </source>
</evidence>
<dbReference type="InterPro" id="IPR011330">
    <property type="entry name" value="Glyco_hydro/deAcase_b/a-brl"/>
</dbReference>
<protein>
    <submittedName>
        <fullName evidence="6">Alpha-amylase</fullName>
        <ecNumber evidence="6">3.2.1.1</ecNumber>
    </submittedName>
</protein>
<evidence type="ECO:0000259" key="5">
    <source>
        <dbReference type="Pfam" id="PF09095"/>
    </source>
</evidence>
<dbReference type="Pfam" id="PF09094">
    <property type="entry name" value="AmyA-A_glucT_m"/>
    <property type="match status" value="1"/>
</dbReference>
<keyword evidence="7" id="KW-1185">Reference proteome</keyword>
<dbReference type="InterPro" id="IPR004300">
    <property type="entry name" value="Glyco_hydro_57_N"/>
</dbReference>
<evidence type="ECO:0000313" key="6">
    <source>
        <dbReference type="EMBL" id="BBB33330.1"/>
    </source>
</evidence>
<gene>
    <name evidence="6" type="primary">amyA</name>
    <name evidence="6" type="ORF">TTHT_1874</name>
</gene>
<dbReference type="InterPro" id="IPR015178">
    <property type="entry name" value="A-amylase/a-glucTrfase_central"/>
</dbReference>
<dbReference type="Pfam" id="PF03065">
    <property type="entry name" value="Glyco_hydro_57"/>
    <property type="match status" value="1"/>
</dbReference>
<feature type="domain" description="Glycoside hydrolase family 57 N-terminal" evidence="3">
    <location>
        <begin position="11"/>
        <end position="270"/>
    </location>
</feature>
<keyword evidence="6" id="KW-0378">Hydrolase</keyword>
<feature type="domain" description="Alpha-amylase/4-alpha-glucanotransferase central" evidence="4">
    <location>
        <begin position="310"/>
        <end position="381"/>
    </location>
</feature>
<dbReference type="PANTHER" id="PTHR36306:SF1">
    <property type="entry name" value="ALPHA-AMYLASE-RELATED"/>
    <property type="match status" value="1"/>
</dbReference>
<dbReference type="SUPFAM" id="SSF88713">
    <property type="entry name" value="Glycoside hydrolase/deacetylase"/>
    <property type="match status" value="1"/>
</dbReference>
<dbReference type="SUPFAM" id="SSF88688">
    <property type="entry name" value="Families 57/38 glycoside transferase middle domain"/>
    <property type="match status" value="1"/>
</dbReference>
<dbReference type="Gene3D" id="3.20.110.20">
    <property type="match status" value="1"/>
</dbReference>
<dbReference type="InterPro" id="IPR015179">
    <property type="entry name" value="A-amylase/a-glucTrfase_C"/>
</dbReference>
<dbReference type="InterPro" id="IPR052046">
    <property type="entry name" value="GH57_Enzymes"/>
</dbReference>
<dbReference type="CDD" id="cd10793">
    <property type="entry name" value="GH57N_TLGT_like"/>
    <property type="match status" value="1"/>
</dbReference>
<proteinExistence type="inferred from homology"/>
<feature type="domain" description="Alpha-amylase/4-alpha-glucanotransferase C-terminal" evidence="5">
    <location>
        <begin position="396"/>
        <end position="658"/>
    </location>
</feature>
<evidence type="ECO:0000259" key="4">
    <source>
        <dbReference type="Pfam" id="PF09094"/>
    </source>
</evidence>
<dbReference type="Gene3D" id="2.70.98.10">
    <property type="match status" value="1"/>
</dbReference>
<dbReference type="Pfam" id="PF09095">
    <property type="entry name" value="AmyA-gluTrfs_C"/>
    <property type="match status" value="1"/>
</dbReference>
<dbReference type="InterPro" id="IPR011013">
    <property type="entry name" value="Gal_mutarotase_sf_dom"/>
</dbReference>
<reference evidence="6 7" key="1">
    <citation type="journal article" date="2012" name="Extremophiles">
        <title>Thermotomaculum hydrothermale gen. nov., sp. nov., a novel heterotrophic thermophile within the phylum Acidobacteria from a deep-sea hydrothermal vent chimney in the Southern Okinawa Trough.</title>
        <authorList>
            <person name="Izumi H."/>
            <person name="Nunoura T."/>
            <person name="Miyazaki M."/>
            <person name="Mino S."/>
            <person name="Toki T."/>
            <person name="Takai K."/>
            <person name="Sako Y."/>
            <person name="Sawabe T."/>
            <person name="Nakagawa S."/>
        </authorList>
    </citation>
    <scope>NUCLEOTIDE SEQUENCE [LARGE SCALE GENOMIC DNA]</scope>
    <source>
        <strain evidence="6 7">AC55</strain>
    </source>
</reference>
<dbReference type="GO" id="GO:0030246">
    <property type="term" value="F:carbohydrate binding"/>
    <property type="evidence" value="ECO:0007669"/>
    <property type="project" value="InterPro"/>
</dbReference>
<sequence>MARKVKFILCLHSHQPVGNLDYVFKSVYRESYLPFLKEFEKHPDFPVSLHYSGPLLEWLEENTPEYFELLNLMVKRGQVELIGGAFYEPILSFIKSKDRIDQIKYMQKYLFENFNCNPDGFWLAERVWEQGLVYDMAKAGVKFTMVDHTHFLYAGFNKVPSGYYVAEDRGKFVYVFPLNEKLRYLIPFKPVNEVLDYLKTFLDREEDEAIIVYGDDGEKFGSWPGTFDLIYKEKWLSRFINECLKQDWLEVTTFERVLKNYSPQGLCYLPDASYREMMEWALYPDDQQKLEDLYREFENRSDLARFIRGGSYRNFRKKYPESLIMYSRMIDFSNNCQTDKQRQYLLKSQCNCAYWHGVFGGIYLPHLRNAVFENIIKGENLLFEQLGVEIVKEEKDINFDGKNEVILWNRDLKLIFEPHRGGRLISLDLVPVGTNIQSTFTRQKEFYHRYVFEGGKKEMVGVHDTPALKEPDLDKYLVYDKYQRLSFIEHKFNTLPSAEDIEFLNFEIDRNFIERNLNYRICKRKAGVEFLNSENQVEKKVELKDRKIEIEYNLEHIASKYFAVEFNLFTLSPDAPDKYFQLDGGFVGNAGVLFEGKGKNLSFKDEWRGFEINFSSKLEFDLRIAPLYTVNLSESGIERVFQNSTIFLIFKNNKGKINLSLSFDFFKR</sequence>
<dbReference type="InterPro" id="IPR014718">
    <property type="entry name" value="GH-type_carb-bd"/>
</dbReference>
<dbReference type="AlphaFoldDB" id="A0A7R6T014"/>
<keyword evidence="2" id="KW-0119">Carbohydrate metabolism</keyword>
<dbReference type="EMBL" id="AP017470">
    <property type="protein sequence ID" value="BBB33330.1"/>
    <property type="molecule type" value="Genomic_DNA"/>
</dbReference>
<comment type="similarity">
    <text evidence="1">Belongs to the glycosyl hydrolase 57 family.</text>
</comment>
<dbReference type="GO" id="GO:0004556">
    <property type="term" value="F:alpha-amylase activity"/>
    <property type="evidence" value="ECO:0007669"/>
    <property type="project" value="UniProtKB-EC"/>
</dbReference>
<dbReference type="GO" id="GO:0005975">
    <property type="term" value="P:carbohydrate metabolic process"/>
    <property type="evidence" value="ECO:0007669"/>
    <property type="project" value="InterPro"/>
</dbReference>
<accession>A0A7R6T014</accession>
<dbReference type="SUPFAM" id="SSF74650">
    <property type="entry name" value="Galactose mutarotase-like"/>
    <property type="match status" value="1"/>
</dbReference>
<organism evidence="6 7">
    <name type="scientific">Thermotomaculum hydrothermale</name>
    <dbReference type="NCBI Taxonomy" id="981385"/>
    <lineage>
        <taxon>Bacteria</taxon>
        <taxon>Pseudomonadati</taxon>
        <taxon>Acidobacteriota</taxon>
        <taxon>Holophagae</taxon>
        <taxon>Thermotomaculales</taxon>
        <taxon>Thermotomaculaceae</taxon>
        <taxon>Thermotomaculum</taxon>
    </lineage>
</organism>
<evidence type="ECO:0000259" key="3">
    <source>
        <dbReference type="Pfam" id="PF03065"/>
    </source>
</evidence>
<dbReference type="RefSeq" id="WP_201327637.1">
    <property type="nucleotide sequence ID" value="NZ_AP017470.1"/>
</dbReference>
<dbReference type="EC" id="3.2.1.1" evidence="6"/>
<evidence type="ECO:0000313" key="7">
    <source>
        <dbReference type="Proteomes" id="UP000595564"/>
    </source>
</evidence>
<evidence type="ECO:0000256" key="1">
    <source>
        <dbReference type="ARBA" id="ARBA00006821"/>
    </source>
</evidence>
<name>A0A7R6T014_9BACT</name>
<dbReference type="Proteomes" id="UP000595564">
    <property type="component" value="Chromosome"/>
</dbReference>
<dbReference type="KEGG" id="thyd:TTHT_1874"/>
<dbReference type="PANTHER" id="PTHR36306">
    <property type="entry name" value="ALPHA-AMYLASE-RELATED-RELATED"/>
    <property type="match status" value="1"/>
</dbReference>
<keyword evidence="6" id="KW-0326">Glycosidase</keyword>
<dbReference type="InterPro" id="IPR028995">
    <property type="entry name" value="Glyco_hydro_57/38_cen_sf"/>
</dbReference>